<name>A0A7R7U0G4_9MYCO</name>
<organism evidence="1 2">
    <name type="scientific">Mycobacterium heckeshornense</name>
    <dbReference type="NCBI Taxonomy" id="110505"/>
    <lineage>
        <taxon>Bacteria</taxon>
        <taxon>Bacillati</taxon>
        <taxon>Actinomycetota</taxon>
        <taxon>Actinomycetes</taxon>
        <taxon>Mycobacteriales</taxon>
        <taxon>Mycobacteriaceae</taxon>
        <taxon>Mycobacterium</taxon>
    </lineage>
</organism>
<dbReference type="Proteomes" id="UP000595446">
    <property type="component" value="Chromosome"/>
</dbReference>
<reference evidence="1 2" key="1">
    <citation type="submission" date="2020-12" db="EMBL/GenBank/DDBJ databases">
        <title>Complete genome sequence of Mycobacterium heckeshornense JCM 15655T, closely related to a pathogenic non-tuberculous mycobacterial species Mycobacterium xenopi.</title>
        <authorList>
            <person name="Yoshida M."/>
            <person name="Fukano H."/>
            <person name="Asakura T."/>
            <person name="Suzuki M."/>
            <person name="Hoshino Y."/>
        </authorList>
    </citation>
    <scope>NUCLEOTIDE SEQUENCE [LARGE SCALE GENOMIC DNA]</scope>
    <source>
        <strain evidence="1 2">JCM 15655</strain>
    </source>
</reference>
<sequence>MAMIGYRSRVATGWSSELTGLVSLALVIALSPLSIIPAVLALQAPRAQASSLAFLAGWLVSLAALTAIFLAVSGLLGGLHKSPPTWASWLRIVVGAALIVFGVIRWLTRQRHTATPGWMRSLTELTPARAVMTGAALAVLRPEVLFVCAAAGLAIGSAGLGVTRAWVSAAIFVTAAASTVAIPILAYAAAGERLRHPIARIKEWMERHHGALVAGILVVIGILVLYKGIHAL</sequence>
<protein>
    <submittedName>
        <fullName evidence="1">Membrane protein</fullName>
    </submittedName>
</protein>
<accession>A0A7R7U0G4</accession>
<gene>
    <name evidence="1" type="ORF">MHEC_44470</name>
</gene>
<dbReference type="InterPro" id="IPR021315">
    <property type="entry name" value="Gap/Sap"/>
</dbReference>
<evidence type="ECO:0000313" key="1">
    <source>
        <dbReference type="EMBL" id="BCO38014.1"/>
    </source>
</evidence>
<dbReference type="Pfam" id="PF11139">
    <property type="entry name" value="SfLAP"/>
    <property type="match status" value="1"/>
</dbReference>
<proteinExistence type="predicted"/>
<dbReference type="EMBL" id="AP024237">
    <property type="protein sequence ID" value="BCO38014.1"/>
    <property type="molecule type" value="Genomic_DNA"/>
</dbReference>
<evidence type="ECO:0000313" key="2">
    <source>
        <dbReference type="Proteomes" id="UP000595446"/>
    </source>
</evidence>
<keyword evidence="2" id="KW-1185">Reference proteome</keyword>
<dbReference type="AlphaFoldDB" id="A0A7R7U0G4"/>